<evidence type="ECO:0000256" key="1">
    <source>
        <dbReference type="SAM" id="Coils"/>
    </source>
</evidence>
<accession>A0ABW9Z9I2</accession>
<sequence length="236" mass="27987">MKNYITLFLFINCFTVWAQVAKYHSTGYHFQKFDTFLEDFEPFNKECVKQETFLMMIKGPKIRMEAKEYSYQNHNIVFNDVYKREIKIVDTLVANNNAKFHFQIEGIEYRYTYKKPTPKDSTNFKETILPFTGTVYGFTFNIDELLKDQIESGDLYFKLVYKNGDKLNFYNHLSQKPISQIEKEKEERKIQEAKDLAEAEHLKIQKAENDRKRAQEQAESIKVLGNTLNALISTYK</sequence>
<feature type="chain" id="PRO_5046167564" description="DUF4468 domain-containing protein" evidence="2">
    <location>
        <begin position="19"/>
        <end position="236"/>
    </location>
</feature>
<feature type="coiled-coil region" evidence="1">
    <location>
        <begin position="183"/>
        <end position="224"/>
    </location>
</feature>
<evidence type="ECO:0000313" key="3">
    <source>
        <dbReference type="EMBL" id="NBL64002.1"/>
    </source>
</evidence>
<reference evidence="4" key="1">
    <citation type="submission" date="2020-01" db="EMBL/GenBank/DDBJ databases">
        <title>Sphingomonas sp. strain CSW-10.</title>
        <authorList>
            <person name="Chen W.-M."/>
        </authorList>
    </citation>
    <scope>NUCLEOTIDE SEQUENCE [LARGE SCALE GENOMIC DNA]</scope>
    <source>
        <strain evidence="4">NST-5</strain>
    </source>
</reference>
<keyword evidence="4" id="KW-1185">Reference proteome</keyword>
<name>A0ABW9Z9I2_9FLAO</name>
<keyword evidence="2" id="KW-0732">Signal</keyword>
<keyword evidence="1" id="KW-0175">Coiled coil</keyword>
<gene>
    <name evidence="3" type="ORF">GV828_02175</name>
</gene>
<organism evidence="3 4">
    <name type="scientific">Flavobacterium ichthyis</name>
    <dbReference type="NCBI Taxonomy" id="2698827"/>
    <lineage>
        <taxon>Bacteria</taxon>
        <taxon>Pseudomonadati</taxon>
        <taxon>Bacteroidota</taxon>
        <taxon>Flavobacteriia</taxon>
        <taxon>Flavobacteriales</taxon>
        <taxon>Flavobacteriaceae</taxon>
        <taxon>Flavobacterium</taxon>
    </lineage>
</organism>
<proteinExistence type="predicted"/>
<evidence type="ECO:0000256" key="2">
    <source>
        <dbReference type="SAM" id="SignalP"/>
    </source>
</evidence>
<dbReference type="EMBL" id="JAABLM010000002">
    <property type="protein sequence ID" value="NBL64002.1"/>
    <property type="molecule type" value="Genomic_DNA"/>
</dbReference>
<comment type="caution">
    <text evidence="3">The sequence shown here is derived from an EMBL/GenBank/DDBJ whole genome shotgun (WGS) entry which is preliminary data.</text>
</comment>
<dbReference type="Proteomes" id="UP000798602">
    <property type="component" value="Unassembled WGS sequence"/>
</dbReference>
<dbReference type="RefSeq" id="WP_166535828.1">
    <property type="nucleotide sequence ID" value="NZ_JAABLM010000002.1"/>
</dbReference>
<protein>
    <recommendedName>
        <fullName evidence="5">DUF4468 domain-containing protein</fullName>
    </recommendedName>
</protein>
<evidence type="ECO:0000313" key="4">
    <source>
        <dbReference type="Proteomes" id="UP000798602"/>
    </source>
</evidence>
<feature type="signal peptide" evidence="2">
    <location>
        <begin position="1"/>
        <end position="18"/>
    </location>
</feature>
<evidence type="ECO:0008006" key="5">
    <source>
        <dbReference type="Google" id="ProtNLM"/>
    </source>
</evidence>